<evidence type="ECO:0000313" key="3">
    <source>
        <dbReference type="Proteomes" id="UP001142489"/>
    </source>
</evidence>
<dbReference type="OrthoDB" id="8195456at2759"/>
<evidence type="ECO:0000313" key="2">
    <source>
        <dbReference type="EMBL" id="KAJ7316045.1"/>
    </source>
</evidence>
<dbReference type="GO" id="GO:0097539">
    <property type="term" value="C:ciliary transition fiber"/>
    <property type="evidence" value="ECO:0007669"/>
    <property type="project" value="InterPro"/>
</dbReference>
<dbReference type="AlphaFoldDB" id="A0A9Q0XJG7"/>
<dbReference type="PANTHER" id="PTHR33689">
    <property type="entry name" value="FAS-BINDING FACTOR 1"/>
    <property type="match status" value="1"/>
</dbReference>
<sequence>MAVKSKKGLRSSIDDVLGDLLGDDDDISLKATKPPSFGSTGGRAKGITTQTSKKSLPEDDFFSKMVLEEGTEAQDSDISDVDPQALLKTLKDMDDMEADLLGMKKPSSAPVQKPANNVTKAERSTDSSRPLQKTCIAEKGKPVTHDSKLWVETLRCSRFSRPVASNICHH</sequence>
<dbReference type="GO" id="GO:0036064">
    <property type="term" value="C:ciliary basal body"/>
    <property type="evidence" value="ECO:0007669"/>
    <property type="project" value="TreeGrafter"/>
</dbReference>
<proteinExistence type="predicted"/>
<gene>
    <name evidence="2" type="ORF">JRQ81_002207</name>
</gene>
<keyword evidence="3" id="KW-1185">Reference proteome</keyword>
<dbReference type="InterPro" id="IPR033561">
    <property type="entry name" value="FBF1"/>
</dbReference>
<accession>A0A9Q0XJG7</accession>
<evidence type="ECO:0008006" key="4">
    <source>
        <dbReference type="Google" id="ProtNLM"/>
    </source>
</evidence>
<name>A0A9Q0XJG7_9SAUR</name>
<organism evidence="2 3">
    <name type="scientific">Phrynocephalus forsythii</name>
    <dbReference type="NCBI Taxonomy" id="171643"/>
    <lineage>
        <taxon>Eukaryota</taxon>
        <taxon>Metazoa</taxon>
        <taxon>Chordata</taxon>
        <taxon>Craniata</taxon>
        <taxon>Vertebrata</taxon>
        <taxon>Euteleostomi</taxon>
        <taxon>Lepidosauria</taxon>
        <taxon>Squamata</taxon>
        <taxon>Bifurcata</taxon>
        <taxon>Unidentata</taxon>
        <taxon>Episquamata</taxon>
        <taxon>Toxicofera</taxon>
        <taxon>Iguania</taxon>
        <taxon>Acrodonta</taxon>
        <taxon>Agamidae</taxon>
        <taxon>Agaminae</taxon>
        <taxon>Phrynocephalus</taxon>
    </lineage>
</organism>
<reference evidence="2" key="1">
    <citation type="journal article" date="2023" name="DNA Res.">
        <title>Chromosome-level genome assembly of Phrynocephalus forsythii using third-generation DNA sequencing and Hi-C analysis.</title>
        <authorList>
            <person name="Qi Y."/>
            <person name="Zhao W."/>
            <person name="Zhao Y."/>
            <person name="Niu C."/>
            <person name="Cao S."/>
            <person name="Zhang Y."/>
        </authorList>
    </citation>
    <scope>NUCLEOTIDE SEQUENCE</scope>
    <source>
        <tissue evidence="2">Muscle</tissue>
    </source>
</reference>
<dbReference type="EMBL" id="JAPFRF010000011">
    <property type="protein sequence ID" value="KAJ7316045.1"/>
    <property type="molecule type" value="Genomic_DNA"/>
</dbReference>
<evidence type="ECO:0000256" key="1">
    <source>
        <dbReference type="SAM" id="MobiDB-lite"/>
    </source>
</evidence>
<comment type="caution">
    <text evidence="2">The sequence shown here is derived from an EMBL/GenBank/DDBJ whole genome shotgun (WGS) entry which is preliminary data.</text>
</comment>
<dbReference type="GO" id="GO:0060271">
    <property type="term" value="P:cilium assembly"/>
    <property type="evidence" value="ECO:0007669"/>
    <property type="project" value="InterPro"/>
</dbReference>
<dbReference type="PANTHER" id="PTHR33689:SF1">
    <property type="entry name" value="FAS-BINDING FACTOR 1"/>
    <property type="match status" value="1"/>
</dbReference>
<feature type="region of interest" description="Disordered" evidence="1">
    <location>
        <begin position="102"/>
        <end position="142"/>
    </location>
</feature>
<protein>
    <recommendedName>
        <fullName evidence="4">Fas-binding factor 1</fullName>
    </recommendedName>
</protein>
<feature type="region of interest" description="Disordered" evidence="1">
    <location>
        <begin position="23"/>
        <end position="55"/>
    </location>
</feature>
<dbReference type="GO" id="GO:0090162">
    <property type="term" value="P:establishment of epithelial cell polarity"/>
    <property type="evidence" value="ECO:0007669"/>
    <property type="project" value="InterPro"/>
</dbReference>
<dbReference type="Proteomes" id="UP001142489">
    <property type="component" value="Unassembled WGS sequence"/>
</dbReference>
<dbReference type="GO" id="GO:0005814">
    <property type="term" value="C:centriole"/>
    <property type="evidence" value="ECO:0007669"/>
    <property type="project" value="TreeGrafter"/>
</dbReference>